<comment type="subcellular location">
    <subcellularLocation>
        <location evidence="6">Cytoplasm</location>
    </subcellularLocation>
</comment>
<dbReference type="PIRSF" id="PIRSF003078">
    <property type="entry name" value="GidB"/>
    <property type="match status" value="1"/>
</dbReference>
<comment type="catalytic activity">
    <reaction evidence="6">
        <text>guanosine(527) in 16S rRNA + S-adenosyl-L-methionine = N(7)-methylguanosine(527) in 16S rRNA + S-adenosyl-L-homocysteine</text>
        <dbReference type="Rhea" id="RHEA:42732"/>
        <dbReference type="Rhea" id="RHEA-COMP:10209"/>
        <dbReference type="Rhea" id="RHEA-COMP:10210"/>
        <dbReference type="ChEBI" id="CHEBI:57856"/>
        <dbReference type="ChEBI" id="CHEBI:59789"/>
        <dbReference type="ChEBI" id="CHEBI:74269"/>
        <dbReference type="ChEBI" id="CHEBI:74480"/>
        <dbReference type="EC" id="2.1.1.170"/>
    </reaction>
</comment>
<proteinExistence type="inferred from homology"/>
<dbReference type="GO" id="GO:0032259">
    <property type="term" value="P:methylation"/>
    <property type="evidence" value="ECO:0007669"/>
    <property type="project" value="UniProtKB-KW"/>
</dbReference>
<comment type="similarity">
    <text evidence="6">Belongs to the methyltransferase superfamily. RNA methyltransferase RsmG family.</text>
</comment>
<accession>A0ABY8Q4D2</accession>
<dbReference type="InterPro" id="IPR003682">
    <property type="entry name" value="rRNA_ssu_MeTfrase_G"/>
</dbReference>
<dbReference type="Pfam" id="PF02527">
    <property type="entry name" value="GidB"/>
    <property type="match status" value="1"/>
</dbReference>
<dbReference type="GO" id="GO:0008168">
    <property type="term" value="F:methyltransferase activity"/>
    <property type="evidence" value="ECO:0007669"/>
    <property type="project" value="UniProtKB-KW"/>
</dbReference>
<dbReference type="Gene3D" id="3.40.50.150">
    <property type="entry name" value="Vaccinia Virus protein VP39"/>
    <property type="match status" value="1"/>
</dbReference>
<organism evidence="7 8">
    <name type="scientific">Fuscovulum ytuae</name>
    <dbReference type="NCBI Taxonomy" id="3042299"/>
    <lineage>
        <taxon>Bacteria</taxon>
        <taxon>Pseudomonadati</taxon>
        <taxon>Pseudomonadota</taxon>
        <taxon>Alphaproteobacteria</taxon>
        <taxon>Rhodobacterales</taxon>
        <taxon>Paracoccaceae</taxon>
        <taxon>Fuscovulum</taxon>
    </lineage>
</organism>
<protein>
    <recommendedName>
        <fullName evidence="6">Ribosomal RNA small subunit methyltransferase G</fullName>
        <ecNumber evidence="6">2.1.1.170</ecNumber>
    </recommendedName>
    <alternativeName>
        <fullName evidence="6">16S rRNA 7-methylguanosine methyltransferase</fullName>
        <shortName evidence="6">16S rRNA m7G methyltransferase</shortName>
    </alternativeName>
</protein>
<keyword evidence="1 6" id="KW-0963">Cytoplasm</keyword>
<feature type="binding site" evidence="6">
    <location>
        <begin position="122"/>
        <end position="123"/>
    </location>
    <ligand>
        <name>S-adenosyl-L-methionine</name>
        <dbReference type="ChEBI" id="CHEBI:59789"/>
    </ligand>
</feature>
<dbReference type="EC" id="2.1.1.170" evidence="6"/>
<evidence type="ECO:0000256" key="3">
    <source>
        <dbReference type="ARBA" id="ARBA00022603"/>
    </source>
</evidence>
<evidence type="ECO:0000256" key="2">
    <source>
        <dbReference type="ARBA" id="ARBA00022552"/>
    </source>
</evidence>
<dbReference type="RefSeq" id="WP_281464321.1">
    <property type="nucleotide sequence ID" value="NZ_CP124535.1"/>
</dbReference>
<dbReference type="NCBIfam" id="TIGR00138">
    <property type="entry name" value="rsmG_gidB"/>
    <property type="match status" value="1"/>
</dbReference>
<name>A0ABY8Q4D2_9RHOB</name>
<keyword evidence="3 6" id="KW-0489">Methyltransferase</keyword>
<keyword evidence="2 6" id="KW-0698">rRNA processing</keyword>
<evidence type="ECO:0000313" key="7">
    <source>
        <dbReference type="EMBL" id="WGV15190.1"/>
    </source>
</evidence>
<dbReference type="Proteomes" id="UP001230978">
    <property type="component" value="Chromosome"/>
</dbReference>
<evidence type="ECO:0000313" key="8">
    <source>
        <dbReference type="Proteomes" id="UP001230978"/>
    </source>
</evidence>
<evidence type="ECO:0000256" key="5">
    <source>
        <dbReference type="ARBA" id="ARBA00022691"/>
    </source>
</evidence>
<keyword evidence="8" id="KW-1185">Reference proteome</keyword>
<dbReference type="EMBL" id="CP124535">
    <property type="protein sequence ID" value="WGV15190.1"/>
    <property type="molecule type" value="Genomic_DNA"/>
</dbReference>
<keyword evidence="5 6" id="KW-0949">S-adenosyl-L-methionine</keyword>
<sequence>MARDLSLLDVSRETTEKLKSLEELLIKWNPAINLVSKSTIGAIWNRHIVDSAQIYALAPHHGHWVDLGSGGGFPGLVIACMSSAGGDSLRITLVESDQRKATFLRMASSLLELNATVISERIERVPPLCADILSARALAALPILLGFADRHLASNGLCLFPKGASWRQEVEAARKDWHFEVENHTSITDDDGAILAVKAISHV</sequence>
<keyword evidence="4 6" id="KW-0808">Transferase</keyword>
<evidence type="ECO:0000256" key="4">
    <source>
        <dbReference type="ARBA" id="ARBA00022679"/>
    </source>
</evidence>
<dbReference type="PANTHER" id="PTHR31760:SF0">
    <property type="entry name" value="S-ADENOSYL-L-METHIONINE-DEPENDENT METHYLTRANSFERASES SUPERFAMILY PROTEIN"/>
    <property type="match status" value="1"/>
</dbReference>
<dbReference type="SUPFAM" id="SSF53335">
    <property type="entry name" value="S-adenosyl-L-methionine-dependent methyltransferases"/>
    <property type="match status" value="1"/>
</dbReference>
<dbReference type="HAMAP" id="MF_00074">
    <property type="entry name" value="16SrRNA_methyltr_G"/>
    <property type="match status" value="1"/>
</dbReference>
<comment type="function">
    <text evidence="6">Specifically methylates the N7 position of guanine in position 527 of 16S rRNA.</text>
</comment>
<evidence type="ECO:0000256" key="1">
    <source>
        <dbReference type="ARBA" id="ARBA00022490"/>
    </source>
</evidence>
<comment type="caution">
    <text evidence="6">Lacks conserved residue(s) required for the propagation of feature annotation.</text>
</comment>
<reference evidence="7 8" key="1">
    <citation type="submission" date="2023-04" db="EMBL/GenBank/DDBJ databases">
        <title>YMD61, complete Genome.</title>
        <authorList>
            <person name="Zhang J."/>
        </authorList>
    </citation>
    <scope>NUCLEOTIDE SEQUENCE [LARGE SCALE GENOMIC DNA]</scope>
    <source>
        <strain evidence="7 8">YMD61</strain>
    </source>
</reference>
<evidence type="ECO:0000256" key="6">
    <source>
        <dbReference type="HAMAP-Rule" id="MF_00074"/>
    </source>
</evidence>
<dbReference type="InterPro" id="IPR029063">
    <property type="entry name" value="SAM-dependent_MTases_sf"/>
</dbReference>
<gene>
    <name evidence="6 7" type="primary">rsmG</name>
    <name evidence="7" type="ORF">QF092_13005</name>
</gene>
<feature type="binding site" evidence="6">
    <location>
        <position position="68"/>
    </location>
    <ligand>
        <name>S-adenosyl-L-methionine</name>
        <dbReference type="ChEBI" id="CHEBI:59789"/>
    </ligand>
</feature>
<dbReference type="PANTHER" id="PTHR31760">
    <property type="entry name" value="S-ADENOSYL-L-METHIONINE-DEPENDENT METHYLTRANSFERASES SUPERFAMILY PROTEIN"/>
    <property type="match status" value="1"/>
</dbReference>
<feature type="binding site" evidence="6">
    <location>
        <position position="136"/>
    </location>
    <ligand>
        <name>S-adenosyl-L-methionine</name>
        <dbReference type="ChEBI" id="CHEBI:59789"/>
    </ligand>
</feature>
<feature type="binding site" evidence="6">
    <location>
        <position position="73"/>
    </location>
    <ligand>
        <name>S-adenosyl-L-methionine</name>
        <dbReference type="ChEBI" id="CHEBI:59789"/>
    </ligand>
</feature>